<dbReference type="OrthoDB" id="1045822at2759"/>
<dbReference type="AlphaFoldDB" id="A0A8S9ZBK5"/>
<protein>
    <submittedName>
        <fullName evidence="1">Cornifelin</fullName>
    </submittedName>
</protein>
<proteinExistence type="predicted"/>
<keyword evidence="2" id="KW-1185">Reference proteome</keyword>
<dbReference type="Proteomes" id="UP000822476">
    <property type="component" value="Unassembled WGS sequence"/>
</dbReference>
<accession>A0A8S9ZBK5</accession>
<sequence>MHSEFVSPHAPGPQINVIVNQPEQLSRYSQRDWHDGLFSCCNDVKNCLLTAFCYHCMQCYMYGRYGECCGTAALIPMAGVVLSVKHRIRHRIHVRQHYQRLLRVFIVPVMCLVSSLSRHGICGEDEWNTRFMMGPFYVLLLPTRLSASNVPYPYTHQI</sequence>
<gene>
    <name evidence="1" type="ORF">EG68_01748</name>
</gene>
<organism evidence="1 2">
    <name type="scientific">Paragonimus skrjabini miyazakii</name>
    <dbReference type="NCBI Taxonomy" id="59628"/>
    <lineage>
        <taxon>Eukaryota</taxon>
        <taxon>Metazoa</taxon>
        <taxon>Spiralia</taxon>
        <taxon>Lophotrochozoa</taxon>
        <taxon>Platyhelminthes</taxon>
        <taxon>Trematoda</taxon>
        <taxon>Digenea</taxon>
        <taxon>Plagiorchiida</taxon>
        <taxon>Troglotremata</taxon>
        <taxon>Troglotrematidae</taxon>
        <taxon>Paragonimus</taxon>
    </lineage>
</organism>
<dbReference type="EMBL" id="JTDE01000563">
    <property type="protein sequence ID" value="KAF7260917.1"/>
    <property type="molecule type" value="Genomic_DNA"/>
</dbReference>
<reference evidence="1" key="1">
    <citation type="submission" date="2019-07" db="EMBL/GenBank/DDBJ databases">
        <title>Annotation for the trematode Paragonimus miyazaki's.</title>
        <authorList>
            <person name="Choi Y.-J."/>
        </authorList>
    </citation>
    <scope>NUCLEOTIDE SEQUENCE</scope>
    <source>
        <strain evidence="1">Japan</strain>
    </source>
</reference>
<evidence type="ECO:0000313" key="1">
    <source>
        <dbReference type="EMBL" id="KAF7260917.1"/>
    </source>
</evidence>
<name>A0A8S9ZBK5_9TREM</name>
<comment type="caution">
    <text evidence="1">The sequence shown here is derived from an EMBL/GenBank/DDBJ whole genome shotgun (WGS) entry which is preliminary data.</text>
</comment>
<evidence type="ECO:0000313" key="2">
    <source>
        <dbReference type="Proteomes" id="UP000822476"/>
    </source>
</evidence>